<dbReference type="PANTHER" id="PTHR24061">
    <property type="entry name" value="CALCIUM-SENSING RECEPTOR-RELATED"/>
    <property type="match status" value="1"/>
</dbReference>
<evidence type="ECO:0000313" key="2">
    <source>
        <dbReference type="Proteomes" id="UP001066276"/>
    </source>
</evidence>
<dbReference type="InterPro" id="IPR000068">
    <property type="entry name" value="GPCR_3_Ca_sens_rcpt-rel"/>
</dbReference>
<sequence length="239" mass="26463">MGHLSWTWVGMIISNDEVGLQGGQGIKKGIEENGGCVAFMEQINLRFPKILYYLKKINFKTHTGDNIFFDVNGDVPAVYDILNVQILEDEEFQLVKVGMLDPNAKGGISINTGAILWSNGSSQVQEVREAIQSLARVKALESGGLLMTFYFFFVDILATPLTKLRNATKESGIHSLQFAQDPSYMTAALASELNTSEPLGIITVPNIRRLARILHTPFHEYPKAAILAVHIKKAFDSIH</sequence>
<reference evidence="1" key="1">
    <citation type="journal article" date="2022" name="bioRxiv">
        <title>Sequencing and chromosome-scale assembly of the giantPleurodeles waltlgenome.</title>
        <authorList>
            <person name="Brown T."/>
            <person name="Elewa A."/>
            <person name="Iarovenko S."/>
            <person name="Subramanian E."/>
            <person name="Araus A.J."/>
            <person name="Petzold A."/>
            <person name="Susuki M."/>
            <person name="Suzuki K.-i.T."/>
            <person name="Hayashi T."/>
            <person name="Toyoda A."/>
            <person name="Oliveira C."/>
            <person name="Osipova E."/>
            <person name="Leigh N.D."/>
            <person name="Simon A."/>
            <person name="Yun M.H."/>
        </authorList>
    </citation>
    <scope>NUCLEOTIDE SEQUENCE</scope>
    <source>
        <strain evidence="1">20211129_DDA</strain>
        <tissue evidence="1">Liver</tissue>
    </source>
</reference>
<dbReference type="PANTHER" id="PTHR24061:SF599">
    <property type="entry name" value="G-PROTEIN COUPLED RECEPTORS FAMILY 3 PROFILE DOMAIN-CONTAINING PROTEIN"/>
    <property type="match status" value="1"/>
</dbReference>
<dbReference type="SUPFAM" id="SSF53822">
    <property type="entry name" value="Periplasmic binding protein-like I"/>
    <property type="match status" value="2"/>
</dbReference>
<organism evidence="1 2">
    <name type="scientific">Pleurodeles waltl</name>
    <name type="common">Iberian ribbed newt</name>
    <dbReference type="NCBI Taxonomy" id="8319"/>
    <lineage>
        <taxon>Eukaryota</taxon>
        <taxon>Metazoa</taxon>
        <taxon>Chordata</taxon>
        <taxon>Craniata</taxon>
        <taxon>Vertebrata</taxon>
        <taxon>Euteleostomi</taxon>
        <taxon>Amphibia</taxon>
        <taxon>Batrachia</taxon>
        <taxon>Caudata</taxon>
        <taxon>Salamandroidea</taxon>
        <taxon>Salamandridae</taxon>
        <taxon>Pleurodelinae</taxon>
        <taxon>Pleurodeles</taxon>
    </lineage>
</organism>
<protein>
    <submittedName>
        <fullName evidence="1">Uncharacterized protein</fullName>
    </submittedName>
</protein>
<dbReference type="GO" id="GO:0004930">
    <property type="term" value="F:G protein-coupled receptor activity"/>
    <property type="evidence" value="ECO:0007669"/>
    <property type="project" value="InterPro"/>
</dbReference>
<accession>A0AAV7P245</accession>
<name>A0AAV7P245_PLEWA</name>
<dbReference type="AlphaFoldDB" id="A0AAV7P245"/>
<dbReference type="InterPro" id="IPR028082">
    <property type="entry name" value="Peripla_BP_I"/>
</dbReference>
<dbReference type="Proteomes" id="UP001066276">
    <property type="component" value="Chromosome 8"/>
</dbReference>
<dbReference type="Gene3D" id="3.40.50.2300">
    <property type="match status" value="3"/>
</dbReference>
<keyword evidence="2" id="KW-1185">Reference proteome</keyword>
<dbReference type="GO" id="GO:0005886">
    <property type="term" value="C:plasma membrane"/>
    <property type="evidence" value="ECO:0007669"/>
    <property type="project" value="TreeGrafter"/>
</dbReference>
<dbReference type="EMBL" id="JANPWB010000012">
    <property type="protein sequence ID" value="KAJ1121210.1"/>
    <property type="molecule type" value="Genomic_DNA"/>
</dbReference>
<proteinExistence type="predicted"/>
<gene>
    <name evidence="1" type="ORF">NDU88_009331</name>
</gene>
<evidence type="ECO:0000313" key="1">
    <source>
        <dbReference type="EMBL" id="KAJ1121210.1"/>
    </source>
</evidence>
<comment type="caution">
    <text evidence="1">The sequence shown here is derived from an EMBL/GenBank/DDBJ whole genome shotgun (WGS) entry which is preliminary data.</text>
</comment>